<dbReference type="EMBL" id="VSRR010001226">
    <property type="protein sequence ID" value="MPC23582.1"/>
    <property type="molecule type" value="Genomic_DNA"/>
</dbReference>
<dbReference type="GO" id="GO:0000387">
    <property type="term" value="P:spliceosomal snRNP assembly"/>
    <property type="evidence" value="ECO:0007669"/>
    <property type="project" value="TreeGrafter"/>
</dbReference>
<dbReference type="PANTHER" id="PTHR46362">
    <property type="entry name" value="GEM-ASSOCIATED PROTEIN 5"/>
    <property type="match status" value="1"/>
</dbReference>
<dbReference type="SMART" id="SM00320">
    <property type="entry name" value="WD40"/>
    <property type="match status" value="2"/>
</dbReference>
<dbReference type="PANTHER" id="PTHR46362:SF1">
    <property type="entry name" value="GEM-ASSOCIATED PROTEIN 5"/>
    <property type="match status" value="1"/>
</dbReference>
<keyword evidence="2" id="KW-1185">Reference proteome</keyword>
<dbReference type="InterPro" id="IPR036322">
    <property type="entry name" value="WD40_repeat_dom_sf"/>
</dbReference>
<evidence type="ECO:0000313" key="2">
    <source>
        <dbReference type="Proteomes" id="UP000324222"/>
    </source>
</evidence>
<gene>
    <name evidence="1" type="primary">Gemin5_0</name>
    <name evidence="1" type="ORF">E2C01_016638</name>
</gene>
<comment type="caution">
    <text evidence="1">The sequence shown here is derived from an EMBL/GenBank/DDBJ whole genome shotgun (WGS) entry which is preliminary data.</text>
</comment>
<organism evidence="1 2">
    <name type="scientific">Portunus trituberculatus</name>
    <name type="common">Swimming crab</name>
    <name type="synonym">Neptunus trituberculatus</name>
    <dbReference type="NCBI Taxonomy" id="210409"/>
    <lineage>
        <taxon>Eukaryota</taxon>
        <taxon>Metazoa</taxon>
        <taxon>Ecdysozoa</taxon>
        <taxon>Arthropoda</taxon>
        <taxon>Crustacea</taxon>
        <taxon>Multicrustacea</taxon>
        <taxon>Malacostraca</taxon>
        <taxon>Eumalacostraca</taxon>
        <taxon>Eucarida</taxon>
        <taxon>Decapoda</taxon>
        <taxon>Pleocyemata</taxon>
        <taxon>Brachyura</taxon>
        <taxon>Eubrachyura</taxon>
        <taxon>Portunoidea</taxon>
        <taxon>Portunidae</taxon>
        <taxon>Portuninae</taxon>
        <taxon>Portunus</taxon>
    </lineage>
</organism>
<reference evidence="1 2" key="1">
    <citation type="submission" date="2019-05" db="EMBL/GenBank/DDBJ databases">
        <title>Another draft genome of Portunus trituberculatus and its Hox gene families provides insights of decapod evolution.</title>
        <authorList>
            <person name="Jeong J.-H."/>
            <person name="Song I."/>
            <person name="Kim S."/>
            <person name="Choi T."/>
            <person name="Kim D."/>
            <person name="Ryu S."/>
            <person name="Kim W."/>
        </authorList>
    </citation>
    <scope>NUCLEOTIDE SEQUENCE [LARGE SCALE GENOMIC DNA]</scope>
    <source>
        <tissue evidence="1">Muscle</tissue>
    </source>
</reference>
<accession>A0A5B7DPL6</accession>
<dbReference type="InterPro" id="IPR052640">
    <property type="entry name" value="Gemin-5"/>
</dbReference>
<proteinExistence type="predicted"/>
<protein>
    <submittedName>
        <fullName evidence="1">Gem-associated protein 5</fullName>
    </submittedName>
</protein>
<dbReference type="GO" id="GO:0005634">
    <property type="term" value="C:nucleus"/>
    <property type="evidence" value="ECO:0007669"/>
    <property type="project" value="TreeGrafter"/>
</dbReference>
<dbReference type="GO" id="GO:0032797">
    <property type="term" value="C:SMN complex"/>
    <property type="evidence" value="ECO:0007669"/>
    <property type="project" value="TreeGrafter"/>
</dbReference>
<dbReference type="AlphaFoldDB" id="A0A5B7DPL6"/>
<dbReference type="GO" id="GO:0003730">
    <property type="term" value="F:mRNA 3'-UTR binding"/>
    <property type="evidence" value="ECO:0007669"/>
    <property type="project" value="TreeGrafter"/>
</dbReference>
<dbReference type="InterPro" id="IPR015943">
    <property type="entry name" value="WD40/YVTN_repeat-like_dom_sf"/>
</dbReference>
<evidence type="ECO:0000313" key="1">
    <source>
        <dbReference type="EMBL" id="MPC23582.1"/>
    </source>
</evidence>
<dbReference type="SUPFAM" id="SSF50978">
    <property type="entry name" value="WD40 repeat-like"/>
    <property type="match status" value="1"/>
</dbReference>
<dbReference type="InterPro" id="IPR001680">
    <property type="entry name" value="WD40_rpt"/>
</dbReference>
<sequence>MTASTGWQQNRSEGDGPFFASSDHGRNIYLWDVSAKRYVTKFSVPIMASGYKKPPPVKDKSKLKQHIPLAWHNKALLSSTIHGELLRWTMQVGKWKYKALHLLSCCVLCSVFSAVKPLHHLHNRAIYNLLLVGDVAVTSGQDRMLYGYDVARQTHLFQLSTLGAFATSLTFCPQDASRLAVGSMDNTIRLLKFGSPIPLQTLTFSHNIKGKILSLCWHPEQEGHLLFGTATGQVAWFNISTGHLNTFSYYHQKASYKVEWAPPVCPHKSVHLSFFNFSHTEISESWCAYSFGDREIVMRSVSSPLASK</sequence>
<dbReference type="Proteomes" id="UP000324222">
    <property type="component" value="Unassembled WGS sequence"/>
</dbReference>
<dbReference type="Gene3D" id="2.130.10.10">
    <property type="entry name" value="YVTN repeat-like/Quinoprotein amine dehydrogenase"/>
    <property type="match status" value="2"/>
</dbReference>
<name>A0A5B7DPL6_PORTR</name>